<keyword evidence="3 7" id="KW-1133">Transmembrane helix</keyword>
<dbReference type="GO" id="GO:0009252">
    <property type="term" value="P:peptidoglycan biosynthetic process"/>
    <property type="evidence" value="ECO:0007669"/>
    <property type="project" value="UniProtKB-UniRule"/>
</dbReference>
<dbReference type="GO" id="GO:0008932">
    <property type="term" value="F:lytic endotransglycosylase activity"/>
    <property type="evidence" value="ECO:0007669"/>
    <property type="project" value="UniProtKB-UniRule"/>
</dbReference>
<accession>A0A6N2ZJD2</accession>
<evidence type="ECO:0000256" key="8">
    <source>
        <dbReference type="SAM" id="MobiDB-lite"/>
    </source>
</evidence>
<keyword evidence="4 7" id="KW-0472">Membrane</keyword>
<protein>
    <recommendedName>
        <fullName evidence="7">Endolytic murein transglycosylase</fullName>
        <ecNumber evidence="7">4.2.2.29</ecNumber>
    </recommendedName>
    <alternativeName>
        <fullName evidence="7">Peptidoglycan lytic transglycosylase</fullName>
    </alternativeName>
    <alternativeName>
        <fullName evidence="7">Peptidoglycan polymerization terminase</fullName>
    </alternativeName>
</protein>
<feature type="site" description="Important for catalytic activity" evidence="7">
    <location>
        <position position="226"/>
    </location>
</feature>
<evidence type="ECO:0000256" key="2">
    <source>
        <dbReference type="ARBA" id="ARBA00022692"/>
    </source>
</evidence>
<dbReference type="NCBIfam" id="TIGR00247">
    <property type="entry name" value="endolytic transglycosylase MltG"/>
    <property type="match status" value="1"/>
</dbReference>
<evidence type="ECO:0000256" key="4">
    <source>
        <dbReference type="ARBA" id="ARBA00023136"/>
    </source>
</evidence>
<comment type="function">
    <text evidence="7">Functions as a peptidoglycan terminase that cleaves nascent peptidoglycan strands endolytically to terminate their elongation.</text>
</comment>
<gene>
    <name evidence="7" type="primary">mltG</name>
    <name evidence="9" type="ORF">IBLFYP30_00040</name>
</gene>
<dbReference type="HAMAP" id="MF_02065">
    <property type="entry name" value="MltG"/>
    <property type="match status" value="1"/>
</dbReference>
<evidence type="ECO:0000256" key="6">
    <source>
        <dbReference type="ARBA" id="ARBA00023316"/>
    </source>
</evidence>
<evidence type="ECO:0000256" key="1">
    <source>
        <dbReference type="ARBA" id="ARBA00022475"/>
    </source>
</evidence>
<dbReference type="CDD" id="cd08010">
    <property type="entry name" value="MltG_like"/>
    <property type="match status" value="1"/>
</dbReference>
<comment type="similarity">
    <text evidence="7">Belongs to the transglycosylase MltG family.</text>
</comment>
<dbReference type="GO" id="GO:0071555">
    <property type="term" value="P:cell wall organization"/>
    <property type="evidence" value="ECO:0007669"/>
    <property type="project" value="UniProtKB-KW"/>
</dbReference>
<reference evidence="9" key="1">
    <citation type="submission" date="2019-11" db="EMBL/GenBank/DDBJ databases">
        <authorList>
            <person name="Feng L."/>
        </authorList>
    </citation>
    <scope>NUCLEOTIDE SEQUENCE</scope>
    <source>
        <strain evidence="9">IbartlettiiLFYP30</strain>
    </source>
</reference>
<dbReference type="InterPro" id="IPR003770">
    <property type="entry name" value="MLTG-like"/>
</dbReference>
<keyword evidence="2 7" id="KW-0812">Transmembrane</keyword>
<feature type="region of interest" description="Disordered" evidence="8">
    <location>
        <begin position="334"/>
        <end position="356"/>
    </location>
</feature>
<sequence>MKLNKKKGIILASSVISVILIGVFFVIYETGPYDKNNGQDIVVDIPMGSTISNIADILKENNLIKNKFIFEINFKLRNNYSNLKSGKYLLNQSLSNSDIINKLASGEMYQDGIKITIPEGSTSNEIISLLVKNELGEKSDYQKLISSPSDFYDDFEFLNQKDIKTLEGFLYPSTYYFEEDAKPKDIIKEMLKLFKRNYTEELQKKQKERNMTLQEVVNLASIVEKEAVIDEDRPIIASVFYNRLDKDMPLQSDATLQYIFEERKKSMTYNDLKIDSPYNTYIQKGLPPTPIANPSIKSIKAVLEPSDTDYLYFVASIDGGNVYSKTYEEHKKNVEQYRKDRDKRNKELEEKSKKDK</sequence>
<dbReference type="PANTHER" id="PTHR30518:SF2">
    <property type="entry name" value="ENDOLYTIC MUREIN TRANSGLYCOSYLASE"/>
    <property type="match status" value="1"/>
</dbReference>
<evidence type="ECO:0000313" key="9">
    <source>
        <dbReference type="EMBL" id="VYT77052.1"/>
    </source>
</evidence>
<comment type="subcellular location">
    <subcellularLocation>
        <location evidence="7">Cell membrane</location>
        <topology evidence="7">Single-pass membrane protein</topology>
    </subcellularLocation>
</comment>
<dbReference type="Pfam" id="PF02618">
    <property type="entry name" value="YceG"/>
    <property type="match status" value="1"/>
</dbReference>
<proteinExistence type="inferred from homology"/>
<keyword evidence="5 7" id="KW-0456">Lyase</keyword>
<dbReference type="EC" id="4.2.2.29" evidence="7"/>
<evidence type="ECO:0000256" key="7">
    <source>
        <dbReference type="HAMAP-Rule" id="MF_02065"/>
    </source>
</evidence>
<evidence type="ECO:0000256" key="3">
    <source>
        <dbReference type="ARBA" id="ARBA00022989"/>
    </source>
</evidence>
<comment type="catalytic activity">
    <reaction evidence="7">
        <text>a peptidoglycan chain = a peptidoglycan chain with N-acetyl-1,6-anhydromuramyl-[peptide] at the reducing end + a peptidoglycan chain with N-acetylglucosamine at the non-reducing end.</text>
        <dbReference type="EC" id="4.2.2.29"/>
    </reaction>
</comment>
<dbReference type="Gene3D" id="3.30.160.60">
    <property type="entry name" value="Classic Zinc Finger"/>
    <property type="match status" value="1"/>
</dbReference>
<keyword evidence="1 7" id="KW-1003">Cell membrane</keyword>
<dbReference type="AlphaFoldDB" id="A0A6N2ZJD2"/>
<evidence type="ECO:0000256" key="5">
    <source>
        <dbReference type="ARBA" id="ARBA00023239"/>
    </source>
</evidence>
<dbReference type="EMBL" id="CACRUE010000012">
    <property type="protein sequence ID" value="VYT77052.1"/>
    <property type="molecule type" value="Genomic_DNA"/>
</dbReference>
<dbReference type="GO" id="GO:0005886">
    <property type="term" value="C:plasma membrane"/>
    <property type="evidence" value="ECO:0007669"/>
    <property type="project" value="UniProtKB-SubCell"/>
</dbReference>
<keyword evidence="6 7" id="KW-0961">Cell wall biogenesis/degradation</keyword>
<feature type="transmembrane region" description="Helical" evidence="7">
    <location>
        <begin position="9"/>
        <end position="28"/>
    </location>
</feature>
<dbReference type="PANTHER" id="PTHR30518">
    <property type="entry name" value="ENDOLYTIC MUREIN TRANSGLYCOSYLASE"/>
    <property type="match status" value="1"/>
</dbReference>
<dbReference type="RefSeq" id="WP_281526182.1">
    <property type="nucleotide sequence ID" value="NZ_CACRUE010000012.1"/>
</dbReference>
<name>A0A6N2ZJD2_9FIRM</name>
<dbReference type="Gene3D" id="3.30.1490.480">
    <property type="entry name" value="Endolytic murein transglycosylase"/>
    <property type="match status" value="2"/>
</dbReference>
<organism evidence="9">
    <name type="scientific">Intestinibacter bartlettii</name>
    <dbReference type="NCBI Taxonomy" id="261299"/>
    <lineage>
        <taxon>Bacteria</taxon>
        <taxon>Bacillati</taxon>
        <taxon>Bacillota</taxon>
        <taxon>Clostridia</taxon>
        <taxon>Peptostreptococcales</taxon>
        <taxon>Peptostreptococcaceae</taxon>
        <taxon>Intestinibacter</taxon>
    </lineage>
</organism>